<evidence type="ECO:0000313" key="2">
    <source>
        <dbReference type="Proteomes" id="UP001057402"/>
    </source>
</evidence>
<sequence length="100" mass="11429">MDEHQNFPKLEKLSIEEGRLINFPCFMSSMPELREMILENSVIAEISSQCATAALLFPRLEELNMAGCNSTEFPFFLSRSEGLRTLDLSGNKVRVIPDWF</sequence>
<protein>
    <submittedName>
        <fullName evidence="1">Uncharacterized protein</fullName>
    </submittedName>
</protein>
<accession>A0ACB9SAL4</accession>
<name>A0ACB9SAL4_9MYRT</name>
<gene>
    <name evidence="1" type="ORF">MLD38_000565</name>
</gene>
<evidence type="ECO:0000313" key="1">
    <source>
        <dbReference type="EMBL" id="KAI4388214.1"/>
    </source>
</evidence>
<reference evidence="2" key="1">
    <citation type="journal article" date="2023" name="Front. Plant Sci.">
        <title>Chromosomal-level genome assembly of Melastoma candidum provides insights into trichome evolution.</title>
        <authorList>
            <person name="Zhong Y."/>
            <person name="Wu W."/>
            <person name="Sun C."/>
            <person name="Zou P."/>
            <person name="Liu Y."/>
            <person name="Dai S."/>
            <person name="Zhou R."/>
        </authorList>
    </citation>
    <scope>NUCLEOTIDE SEQUENCE [LARGE SCALE GENOMIC DNA]</scope>
</reference>
<organism evidence="1 2">
    <name type="scientific">Melastoma candidum</name>
    <dbReference type="NCBI Taxonomy" id="119954"/>
    <lineage>
        <taxon>Eukaryota</taxon>
        <taxon>Viridiplantae</taxon>
        <taxon>Streptophyta</taxon>
        <taxon>Embryophyta</taxon>
        <taxon>Tracheophyta</taxon>
        <taxon>Spermatophyta</taxon>
        <taxon>Magnoliopsida</taxon>
        <taxon>eudicotyledons</taxon>
        <taxon>Gunneridae</taxon>
        <taxon>Pentapetalae</taxon>
        <taxon>rosids</taxon>
        <taxon>malvids</taxon>
        <taxon>Myrtales</taxon>
        <taxon>Melastomataceae</taxon>
        <taxon>Melastomatoideae</taxon>
        <taxon>Melastomateae</taxon>
        <taxon>Melastoma</taxon>
    </lineage>
</organism>
<keyword evidence="2" id="KW-1185">Reference proteome</keyword>
<dbReference type="EMBL" id="CM042880">
    <property type="protein sequence ID" value="KAI4388214.1"/>
    <property type="molecule type" value="Genomic_DNA"/>
</dbReference>
<dbReference type="Proteomes" id="UP001057402">
    <property type="component" value="Chromosome 1"/>
</dbReference>
<comment type="caution">
    <text evidence="1">The sequence shown here is derived from an EMBL/GenBank/DDBJ whole genome shotgun (WGS) entry which is preliminary data.</text>
</comment>
<proteinExistence type="predicted"/>